<dbReference type="PANTHER" id="PTHR10961:SF46">
    <property type="entry name" value="PEROXISOMAL SARCOSINE OXIDASE"/>
    <property type="match status" value="1"/>
</dbReference>
<dbReference type="SUPFAM" id="SSF51905">
    <property type="entry name" value="FAD/NAD(P)-binding domain"/>
    <property type="match status" value="1"/>
</dbReference>
<dbReference type="GO" id="GO:0050660">
    <property type="term" value="F:flavin adenine dinucleotide binding"/>
    <property type="evidence" value="ECO:0007669"/>
    <property type="project" value="InterPro"/>
</dbReference>
<evidence type="ECO:0000259" key="5">
    <source>
        <dbReference type="Pfam" id="PF01266"/>
    </source>
</evidence>
<gene>
    <name evidence="6" type="ordered locus">VMUT_0241</name>
</gene>
<dbReference type="Gene3D" id="3.50.50.60">
    <property type="entry name" value="FAD/NAD(P)-binding domain"/>
    <property type="match status" value="1"/>
</dbReference>
<evidence type="ECO:0000256" key="1">
    <source>
        <dbReference type="ARBA" id="ARBA00001974"/>
    </source>
</evidence>
<keyword evidence="4" id="KW-0560">Oxidoreductase</keyword>
<dbReference type="EMBL" id="CP002529">
    <property type="protein sequence ID" value="ADY00456.1"/>
    <property type="molecule type" value="Genomic_DNA"/>
</dbReference>
<dbReference type="STRING" id="985053.VMUT_0241"/>
<dbReference type="AlphaFoldDB" id="F0QTB4"/>
<dbReference type="OrthoDB" id="168391at2157"/>
<dbReference type="eggNOG" id="arCOG00755">
    <property type="taxonomic scope" value="Archaea"/>
</dbReference>
<dbReference type="PANTHER" id="PTHR10961">
    <property type="entry name" value="PEROXISOMAL SARCOSINE OXIDASE"/>
    <property type="match status" value="1"/>
</dbReference>
<feature type="domain" description="FAD dependent oxidoreductase" evidence="5">
    <location>
        <begin position="6"/>
        <end position="345"/>
    </location>
</feature>
<dbReference type="HOGENOM" id="CLU_007884_4_1_2"/>
<name>F0QTB4_VULM7</name>
<organism evidence="6 7">
    <name type="scientific">Vulcanisaeta moutnovskia (strain 768-28)</name>
    <dbReference type="NCBI Taxonomy" id="985053"/>
    <lineage>
        <taxon>Archaea</taxon>
        <taxon>Thermoproteota</taxon>
        <taxon>Thermoprotei</taxon>
        <taxon>Thermoproteales</taxon>
        <taxon>Thermoproteaceae</taxon>
        <taxon>Vulcanisaeta</taxon>
    </lineage>
</organism>
<keyword evidence="3" id="KW-0274">FAD</keyword>
<dbReference type="Proteomes" id="UP000007485">
    <property type="component" value="Chromosome"/>
</dbReference>
<keyword evidence="7" id="KW-1185">Reference proteome</keyword>
<evidence type="ECO:0000256" key="4">
    <source>
        <dbReference type="ARBA" id="ARBA00023002"/>
    </source>
</evidence>
<dbReference type="InterPro" id="IPR045170">
    <property type="entry name" value="MTOX"/>
</dbReference>
<dbReference type="InterPro" id="IPR006076">
    <property type="entry name" value="FAD-dep_OxRdtase"/>
</dbReference>
<dbReference type="GO" id="GO:0008115">
    <property type="term" value="F:sarcosine oxidase activity"/>
    <property type="evidence" value="ECO:0007669"/>
    <property type="project" value="TreeGrafter"/>
</dbReference>
<evidence type="ECO:0000313" key="7">
    <source>
        <dbReference type="Proteomes" id="UP000007485"/>
    </source>
</evidence>
<evidence type="ECO:0000313" key="6">
    <source>
        <dbReference type="EMBL" id="ADY00456.1"/>
    </source>
</evidence>
<keyword evidence="2" id="KW-0285">Flavoprotein</keyword>
<evidence type="ECO:0000256" key="3">
    <source>
        <dbReference type="ARBA" id="ARBA00022827"/>
    </source>
</evidence>
<protein>
    <submittedName>
        <fullName evidence="6">FAD dependent oxidoreductase</fullName>
    </submittedName>
</protein>
<sequence>MSRVFDVIVVGAGSTGTTTAYYLAKEGLRVLVIDRHGVAQGMTAYSLGLVRSYYANEDVASMSHYSHEFFMNFEKEFSVNVFTKTGLLVLGNDEADMRKTFEMLRNVGAKVRLLGNDEIREMFDIDTAQDEVGIYEEDAGYVDTGLYTNTVMNRARELGVELVIDEARVQFNDDKVIGVRLVNSDDIVRADHYVIATNVWTPKLLPQLNLPIKNIIERVVRVDMGRSLPNVFDYVNNFYIRPEGSTNGLMGLLYPPEDVWPDPDNFNPLAEPEFDYAVGVMENAARRLPWFVNAKYLGGWRGLYDVTPDWMPIIDEPIKDLVIVIGLSGHGFKLAPAFAIMVTELIKYGKIKTFKDIFRLNRFREGRTIQGIVQEKAAF</sequence>
<accession>F0QTB4</accession>
<reference evidence="6 7" key="1">
    <citation type="journal article" date="2011" name="J. Bacteriol.">
        <title>Complete genome sequence of 'Vulcanisaeta moutnovskia' strain 768-28, a novel member of the hyperthermophilic crenarchaeal genus vulcanisaeta.</title>
        <authorList>
            <person name="Gumerov V.M."/>
            <person name="Mardanov A.V."/>
            <person name="Beletsky A.V."/>
            <person name="Prokofeva M.I."/>
            <person name="Bonch-Osmolovskaya E.A."/>
            <person name="Ravin N.V."/>
            <person name="Skryabin K.G."/>
        </authorList>
    </citation>
    <scope>NUCLEOTIDE SEQUENCE [LARGE SCALE GENOMIC DNA]</scope>
    <source>
        <strain evidence="6 7">768-28</strain>
    </source>
</reference>
<dbReference type="KEGG" id="vmo:VMUT_0241"/>
<dbReference type="Pfam" id="PF01266">
    <property type="entry name" value="DAO"/>
    <property type="match status" value="1"/>
</dbReference>
<comment type="cofactor">
    <cofactor evidence="1">
        <name>FAD</name>
        <dbReference type="ChEBI" id="CHEBI:57692"/>
    </cofactor>
</comment>
<proteinExistence type="predicted"/>
<dbReference type="InterPro" id="IPR036188">
    <property type="entry name" value="FAD/NAD-bd_sf"/>
</dbReference>
<evidence type="ECO:0000256" key="2">
    <source>
        <dbReference type="ARBA" id="ARBA00022630"/>
    </source>
</evidence>
<dbReference type="GeneID" id="10287893"/>
<dbReference type="RefSeq" id="WP_013603619.1">
    <property type="nucleotide sequence ID" value="NC_015151.1"/>
</dbReference>
<dbReference type="Gene3D" id="3.30.9.10">
    <property type="entry name" value="D-Amino Acid Oxidase, subunit A, domain 2"/>
    <property type="match status" value="1"/>
</dbReference>